<dbReference type="GeneID" id="59332522"/>
<evidence type="ECO:0000313" key="1">
    <source>
        <dbReference type="EMBL" id="KAF6219644.1"/>
    </source>
</evidence>
<dbReference type="Proteomes" id="UP000593566">
    <property type="component" value="Unassembled WGS sequence"/>
</dbReference>
<evidence type="ECO:0000313" key="2">
    <source>
        <dbReference type="Proteomes" id="UP000593566"/>
    </source>
</evidence>
<protein>
    <submittedName>
        <fullName evidence="1">Uncharacterized protein</fullName>
    </submittedName>
</protein>
<gene>
    <name evidence="1" type="ORF">HO133_004113</name>
</gene>
<dbReference type="EMBL" id="JACCJB010000019">
    <property type="protein sequence ID" value="KAF6219644.1"/>
    <property type="molecule type" value="Genomic_DNA"/>
</dbReference>
<accession>A0A8H6CA39</accession>
<dbReference type="AlphaFoldDB" id="A0A8H6CA39"/>
<organism evidence="1 2">
    <name type="scientific">Letharia lupina</name>
    <dbReference type="NCBI Taxonomy" id="560253"/>
    <lineage>
        <taxon>Eukaryota</taxon>
        <taxon>Fungi</taxon>
        <taxon>Dikarya</taxon>
        <taxon>Ascomycota</taxon>
        <taxon>Pezizomycotina</taxon>
        <taxon>Lecanoromycetes</taxon>
        <taxon>OSLEUM clade</taxon>
        <taxon>Lecanoromycetidae</taxon>
        <taxon>Lecanorales</taxon>
        <taxon>Lecanorineae</taxon>
        <taxon>Parmeliaceae</taxon>
        <taxon>Letharia</taxon>
    </lineage>
</organism>
<comment type="caution">
    <text evidence="1">The sequence shown here is derived from an EMBL/GenBank/DDBJ whole genome shotgun (WGS) entry which is preliminary data.</text>
</comment>
<sequence>MSAFEKLPTEVRDMIYGYCLIYDGDIIPYPNIDEREQIQESWRKPAKPCIGRLGVECNLKQDLRSCAGIRYATDWPSVALLGVSKGIQEEAASVLFGKNVWRLSYVEHWEMGEENDFWLSYARHFRHISSHMTLNDAGNMLYYIKISRAAGKSRQWSHTLMKEEVHDRSLFCLSNSFKWKYRLLSQMKNLKSLVFNVENLFCPHGCCRKEALRSFCDEMAEYGPCYRPGVDENVGSSGEATTDNVVDVETKRKVVVKVVGLEDDSEKELFRKYRKYLGLERD</sequence>
<name>A0A8H6CA39_9LECA</name>
<proteinExistence type="predicted"/>
<dbReference type="RefSeq" id="XP_037149079.1">
    <property type="nucleotide sequence ID" value="XM_037295032.1"/>
</dbReference>
<reference evidence="1 2" key="1">
    <citation type="journal article" date="2020" name="Genomics">
        <title>Complete, high-quality genomes from long-read metagenomic sequencing of two wolf lichen thalli reveals enigmatic genome architecture.</title>
        <authorList>
            <person name="McKenzie S.K."/>
            <person name="Walston R.F."/>
            <person name="Allen J.L."/>
        </authorList>
    </citation>
    <scope>NUCLEOTIDE SEQUENCE [LARGE SCALE GENOMIC DNA]</scope>
    <source>
        <strain evidence="1">WasteWater1</strain>
    </source>
</reference>
<keyword evidence="2" id="KW-1185">Reference proteome</keyword>